<dbReference type="GO" id="GO:0051301">
    <property type="term" value="P:cell division"/>
    <property type="evidence" value="ECO:0007669"/>
    <property type="project" value="UniProtKB-KW"/>
</dbReference>
<organism evidence="9">
    <name type="scientific">freshwater metagenome</name>
    <dbReference type="NCBI Taxonomy" id="449393"/>
    <lineage>
        <taxon>unclassified sequences</taxon>
        <taxon>metagenomes</taxon>
        <taxon>ecological metagenomes</taxon>
    </lineage>
</organism>
<evidence type="ECO:0000256" key="1">
    <source>
        <dbReference type="ARBA" id="ARBA00004370"/>
    </source>
</evidence>
<comment type="subcellular location">
    <subcellularLocation>
        <location evidence="1">Membrane</location>
    </subcellularLocation>
</comment>
<dbReference type="PANTHER" id="PTHR37820:SF1">
    <property type="entry name" value="CELL DIVISION PROTEIN FTSQ"/>
    <property type="match status" value="1"/>
</dbReference>
<protein>
    <submittedName>
        <fullName evidence="9">Unannotated protein</fullName>
    </submittedName>
</protein>
<dbReference type="Pfam" id="PF03799">
    <property type="entry name" value="FtsQ_DivIB_C"/>
    <property type="match status" value="1"/>
</dbReference>
<gene>
    <name evidence="9" type="ORF">UFOPK1773_00637</name>
</gene>
<keyword evidence="2" id="KW-1003">Cell membrane</keyword>
<dbReference type="Gene3D" id="3.10.20.310">
    <property type="entry name" value="membrane protein fhac"/>
    <property type="match status" value="1"/>
</dbReference>
<dbReference type="AlphaFoldDB" id="A0A6J6FLQ3"/>
<dbReference type="InterPro" id="IPR013685">
    <property type="entry name" value="POTRA_FtsQ_type"/>
</dbReference>
<evidence type="ECO:0000256" key="6">
    <source>
        <dbReference type="ARBA" id="ARBA00023136"/>
    </source>
</evidence>
<evidence type="ECO:0000256" key="3">
    <source>
        <dbReference type="ARBA" id="ARBA00022618"/>
    </source>
</evidence>
<dbReference type="PROSITE" id="PS51779">
    <property type="entry name" value="POTRA"/>
    <property type="match status" value="1"/>
</dbReference>
<name>A0A6J6FLQ3_9ZZZZ</name>
<keyword evidence="4" id="KW-0812">Transmembrane</keyword>
<feature type="domain" description="POTRA" evidence="8">
    <location>
        <begin position="11"/>
        <end position="81"/>
    </location>
</feature>
<accession>A0A6J6FLQ3</accession>
<evidence type="ECO:0000313" key="9">
    <source>
        <dbReference type="EMBL" id="CAB4587924.1"/>
    </source>
</evidence>
<dbReference type="PANTHER" id="PTHR37820">
    <property type="entry name" value="CELL DIVISION PROTEIN DIVIB"/>
    <property type="match status" value="1"/>
</dbReference>
<evidence type="ECO:0000259" key="8">
    <source>
        <dbReference type="PROSITE" id="PS51779"/>
    </source>
</evidence>
<dbReference type="GO" id="GO:0005886">
    <property type="term" value="C:plasma membrane"/>
    <property type="evidence" value="ECO:0007669"/>
    <property type="project" value="TreeGrafter"/>
</dbReference>
<dbReference type="InterPro" id="IPR034746">
    <property type="entry name" value="POTRA"/>
</dbReference>
<keyword evidence="6" id="KW-0472">Membrane</keyword>
<keyword evidence="5" id="KW-1133">Transmembrane helix</keyword>
<dbReference type="Pfam" id="PF08478">
    <property type="entry name" value="POTRA_1"/>
    <property type="match status" value="1"/>
</dbReference>
<dbReference type="InterPro" id="IPR050487">
    <property type="entry name" value="FtsQ_DivIB"/>
</dbReference>
<evidence type="ECO:0000256" key="7">
    <source>
        <dbReference type="ARBA" id="ARBA00023306"/>
    </source>
</evidence>
<reference evidence="9" key="1">
    <citation type="submission" date="2020-05" db="EMBL/GenBank/DDBJ databases">
        <authorList>
            <person name="Chiriac C."/>
            <person name="Salcher M."/>
            <person name="Ghai R."/>
            <person name="Kavagutti S V."/>
        </authorList>
    </citation>
    <scope>NUCLEOTIDE SEQUENCE</scope>
</reference>
<keyword evidence="3" id="KW-0132">Cell division</keyword>
<proteinExistence type="predicted"/>
<evidence type="ECO:0000256" key="4">
    <source>
        <dbReference type="ARBA" id="ARBA00022692"/>
    </source>
</evidence>
<evidence type="ECO:0000256" key="2">
    <source>
        <dbReference type="ARBA" id="ARBA00022475"/>
    </source>
</evidence>
<sequence length="207" mass="23137">MAYILGWSPLLTVQDVQVFGAPDSQSASEIKNQSNIVEGEKLARLEPRVTQQLLEKNSWIKSVKVSRNWLSRKVDIRITARSPIAKLGDRYVDLEGRVFTAQESLKLTLPTLKAPTLSAQEFAIGLLVSLPPEIRRELRVLEAENRNSATLTLHNSRTGSPRTFTVIWGDESALDFKVKVYKALLELPENKKVSLLDLSAPHAPIVK</sequence>
<dbReference type="EMBL" id="CAEZUA010000033">
    <property type="protein sequence ID" value="CAB4587924.1"/>
    <property type="molecule type" value="Genomic_DNA"/>
</dbReference>
<dbReference type="InterPro" id="IPR005548">
    <property type="entry name" value="Cell_div_FtsQ/DivIB_C"/>
</dbReference>
<keyword evidence="7" id="KW-0131">Cell cycle</keyword>
<evidence type="ECO:0000256" key="5">
    <source>
        <dbReference type="ARBA" id="ARBA00022989"/>
    </source>
</evidence>